<name>A0A315EWV1_9BURK</name>
<dbReference type="RefSeq" id="WP_108360085.1">
    <property type="nucleotide sequence ID" value="NZ_NESP01000001.1"/>
</dbReference>
<organism evidence="2 3">
    <name type="scientific">Limnohabitans curvus</name>
    <dbReference type="NCBI Taxonomy" id="323423"/>
    <lineage>
        <taxon>Bacteria</taxon>
        <taxon>Pseudomonadati</taxon>
        <taxon>Pseudomonadota</taxon>
        <taxon>Betaproteobacteria</taxon>
        <taxon>Burkholderiales</taxon>
        <taxon>Comamonadaceae</taxon>
        <taxon>Limnohabitans</taxon>
    </lineage>
</organism>
<evidence type="ECO:0000313" key="2">
    <source>
        <dbReference type="EMBL" id="PUE60444.1"/>
    </source>
</evidence>
<feature type="transmembrane region" description="Helical" evidence="1">
    <location>
        <begin position="363"/>
        <end position="386"/>
    </location>
</feature>
<evidence type="ECO:0000313" key="3">
    <source>
        <dbReference type="Proteomes" id="UP000251341"/>
    </source>
</evidence>
<sequence>MTQPTPAIVPQSAVRRLPRIALWLFCAAYVLPGLFGREPWKGNEFTAFGHMLALAEGASDWFNPSVWGQTPELDALLPYWLGAWAIQMAPSWLSAGFAARIPFALLLGLTLTSTWHGVYYLALSPQAQPVPFAFGGEAKPKDYARTIADGAVLALIACLGLTLLSHEASPILTQLAFVSCAFYGVAALPYHPRYSLSALSIGLLGLCLSGAPSLAVLMAIGSGFLCVLDRESTSPQTGRQHALWLLAMGLCVAGVATALEVWHWRLLPLHNDWQAWRNLLRLLAWFTWPAWPLAIWTVWRWRRQWTSLHWSRHLVLPMWFIALTVSTAMLTQSSDQTLLLALPAFATLAAFALPTLRRSVAALIDWFTLLFFSGCAFIIWVIWIAMQTGWPAQPAANVARLFPGFEPSFGWIAFIVALAATAVWVWLVMWRTAKHRHALWKSLVLPAGGAALCWLLLLTLWLPLLDYARSYKPWVQQIQGVMAKQEAREARDVCLLSYGLDVGQMTAFHYHGGFDVKPAEITSIAQQSTCPWLLVDNDLRPDLGNVVRLNEWTRVRTIRRPSDNNEDVTLYHRRQP</sequence>
<keyword evidence="1" id="KW-0812">Transmembrane</keyword>
<keyword evidence="3" id="KW-1185">Reference proteome</keyword>
<feature type="transmembrane region" description="Helical" evidence="1">
    <location>
        <begin position="242"/>
        <end position="262"/>
    </location>
</feature>
<gene>
    <name evidence="2" type="ORF">B9Z44_13210</name>
</gene>
<evidence type="ECO:0008006" key="4">
    <source>
        <dbReference type="Google" id="ProtNLM"/>
    </source>
</evidence>
<keyword evidence="1" id="KW-0472">Membrane</keyword>
<feature type="transmembrane region" description="Helical" evidence="1">
    <location>
        <begin position="337"/>
        <end position="356"/>
    </location>
</feature>
<dbReference type="AlphaFoldDB" id="A0A315EWV1"/>
<keyword evidence="1" id="KW-1133">Transmembrane helix</keyword>
<feature type="transmembrane region" description="Helical" evidence="1">
    <location>
        <begin position="313"/>
        <end position="331"/>
    </location>
</feature>
<dbReference type="EMBL" id="NESP01000001">
    <property type="protein sequence ID" value="PUE60444.1"/>
    <property type="molecule type" value="Genomic_DNA"/>
</dbReference>
<feature type="transmembrane region" description="Helical" evidence="1">
    <location>
        <begin position="77"/>
        <end position="97"/>
    </location>
</feature>
<protein>
    <recommendedName>
        <fullName evidence="4">Glycosyltransferase</fullName>
    </recommendedName>
</protein>
<feature type="transmembrane region" description="Helical" evidence="1">
    <location>
        <begin position="409"/>
        <end position="430"/>
    </location>
</feature>
<feature type="transmembrane region" description="Helical" evidence="1">
    <location>
        <begin position="196"/>
        <end position="221"/>
    </location>
</feature>
<comment type="caution">
    <text evidence="2">The sequence shown here is derived from an EMBL/GenBank/DDBJ whole genome shotgun (WGS) entry which is preliminary data.</text>
</comment>
<proteinExistence type="predicted"/>
<accession>A0A315EWV1</accession>
<feature type="transmembrane region" description="Helical" evidence="1">
    <location>
        <begin position="20"/>
        <end position="36"/>
    </location>
</feature>
<feature type="transmembrane region" description="Helical" evidence="1">
    <location>
        <begin position="143"/>
        <end position="164"/>
    </location>
</feature>
<feature type="transmembrane region" description="Helical" evidence="1">
    <location>
        <begin position="442"/>
        <end position="462"/>
    </location>
</feature>
<feature type="transmembrane region" description="Helical" evidence="1">
    <location>
        <begin position="104"/>
        <end position="123"/>
    </location>
</feature>
<dbReference type="Proteomes" id="UP000251341">
    <property type="component" value="Unassembled WGS sequence"/>
</dbReference>
<evidence type="ECO:0000256" key="1">
    <source>
        <dbReference type="SAM" id="Phobius"/>
    </source>
</evidence>
<reference evidence="2 3" key="1">
    <citation type="submission" date="2017-04" db="EMBL/GenBank/DDBJ databases">
        <title>Unexpected and diverse lifestyles within the genus Limnohabitans.</title>
        <authorList>
            <person name="Kasalicky V."/>
            <person name="Mehrshad M."/>
            <person name="Andrei S.-A."/>
            <person name="Salcher M."/>
            <person name="Kratochvilova H."/>
            <person name="Simek K."/>
            <person name="Ghai R."/>
        </authorList>
    </citation>
    <scope>NUCLEOTIDE SEQUENCE [LARGE SCALE GENOMIC DNA]</scope>
    <source>
        <strain evidence="2 3">MWH-C5</strain>
    </source>
</reference>
<feature type="transmembrane region" description="Helical" evidence="1">
    <location>
        <begin position="171"/>
        <end position="190"/>
    </location>
</feature>
<feature type="transmembrane region" description="Helical" evidence="1">
    <location>
        <begin position="282"/>
        <end position="301"/>
    </location>
</feature>